<evidence type="ECO:0000313" key="11">
    <source>
        <dbReference type="EMBL" id="CAH1106292.1"/>
    </source>
</evidence>
<name>A0A9P0CX63_9CUCU</name>
<dbReference type="PRINTS" id="PR00171">
    <property type="entry name" value="SUGRTRNSPORT"/>
</dbReference>
<accession>A0A9P0CX63</accession>
<evidence type="ECO:0000313" key="12">
    <source>
        <dbReference type="Proteomes" id="UP001153636"/>
    </source>
</evidence>
<keyword evidence="3" id="KW-1003">Cell membrane</keyword>
<dbReference type="Gene3D" id="1.20.1250.20">
    <property type="entry name" value="MFS general substrate transporter like domains"/>
    <property type="match status" value="1"/>
</dbReference>
<keyword evidence="12" id="KW-1185">Reference proteome</keyword>
<dbReference type="PROSITE" id="PS00216">
    <property type="entry name" value="SUGAR_TRANSPORT_1"/>
    <property type="match status" value="1"/>
</dbReference>
<dbReference type="Pfam" id="PF00083">
    <property type="entry name" value="Sugar_tr"/>
    <property type="match status" value="1"/>
</dbReference>
<evidence type="ECO:0000256" key="7">
    <source>
        <dbReference type="ARBA" id="ARBA00023136"/>
    </source>
</evidence>
<feature type="transmembrane region" description="Helical" evidence="9">
    <location>
        <begin position="62"/>
        <end position="85"/>
    </location>
</feature>
<evidence type="ECO:0000256" key="5">
    <source>
        <dbReference type="ARBA" id="ARBA00022692"/>
    </source>
</evidence>
<feature type="transmembrane region" description="Helical" evidence="9">
    <location>
        <begin position="393"/>
        <end position="417"/>
    </location>
</feature>
<evidence type="ECO:0000256" key="1">
    <source>
        <dbReference type="ARBA" id="ARBA00004651"/>
    </source>
</evidence>
<feature type="transmembrane region" description="Helical" evidence="9">
    <location>
        <begin position="150"/>
        <end position="168"/>
    </location>
</feature>
<feature type="transmembrane region" description="Helical" evidence="9">
    <location>
        <begin position="174"/>
        <end position="196"/>
    </location>
</feature>
<dbReference type="OrthoDB" id="8120565at2759"/>
<evidence type="ECO:0000256" key="2">
    <source>
        <dbReference type="ARBA" id="ARBA00022448"/>
    </source>
</evidence>
<evidence type="ECO:0000256" key="8">
    <source>
        <dbReference type="ARBA" id="ARBA00023180"/>
    </source>
</evidence>
<keyword evidence="4" id="KW-0762">Sugar transport</keyword>
<keyword evidence="7 9" id="KW-0472">Membrane</keyword>
<feature type="transmembrane region" description="Helical" evidence="9">
    <location>
        <begin position="92"/>
        <end position="110"/>
    </location>
</feature>
<feature type="transmembrane region" description="Helical" evidence="9">
    <location>
        <begin position="322"/>
        <end position="342"/>
    </location>
</feature>
<dbReference type="InterPro" id="IPR003663">
    <property type="entry name" value="Sugar/inositol_transpt"/>
</dbReference>
<keyword evidence="5 9" id="KW-0812">Transmembrane</keyword>
<keyword evidence="6 9" id="KW-1133">Transmembrane helix</keyword>
<dbReference type="PROSITE" id="PS50850">
    <property type="entry name" value="MFS"/>
    <property type="match status" value="1"/>
</dbReference>
<feature type="transmembrane region" description="Helical" evidence="9">
    <location>
        <begin position="423"/>
        <end position="443"/>
    </location>
</feature>
<gene>
    <name evidence="11" type="ORF">PSYICH_LOCUS6574</name>
</gene>
<dbReference type="InterPro" id="IPR005828">
    <property type="entry name" value="MFS_sugar_transport-like"/>
</dbReference>
<dbReference type="InterPro" id="IPR036259">
    <property type="entry name" value="MFS_trans_sf"/>
</dbReference>
<feature type="transmembrane region" description="Helical" evidence="9">
    <location>
        <begin position="297"/>
        <end position="315"/>
    </location>
</feature>
<comment type="subcellular location">
    <subcellularLocation>
        <location evidence="1">Cell membrane</location>
        <topology evidence="1">Multi-pass membrane protein</topology>
    </subcellularLocation>
</comment>
<feature type="transmembrane region" description="Helical" evidence="9">
    <location>
        <begin position="362"/>
        <end position="381"/>
    </location>
</feature>
<evidence type="ECO:0000256" key="9">
    <source>
        <dbReference type="SAM" id="Phobius"/>
    </source>
</evidence>
<dbReference type="AlphaFoldDB" id="A0A9P0CX63"/>
<reference evidence="11" key="1">
    <citation type="submission" date="2022-01" db="EMBL/GenBank/DDBJ databases">
        <authorList>
            <person name="King R."/>
        </authorList>
    </citation>
    <scope>NUCLEOTIDE SEQUENCE</scope>
</reference>
<feature type="transmembrane region" description="Helical" evidence="9">
    <location>
        <begin position="258"/>
        <end position="277"/>
    </location>
</feature>
<dbReference type="InterPro" id="IPR050549">
    <property type="entry name" value="MFS_Trehalose_Transporter"/>
</dbReference>
<dbReference type="GO" id="GO:0022857">
    <property type="term" value="F:transmembrane transporter activity"/>
    <property type="evidence" value="ECO:0007669"/>
    <property type="project" value="InterPro"/>
</dbReference>
<dbReference type="InterPro" id="IPR020846">
    <property type="entry name" value="MFS_dom"/>
</dbReference>
<evidence type="ECO:0000259" key="10">
    <source>
        <dbReference type="PROSITE" id="PS50850"/>
    </source>
</evidence>
<evidence type="ECO:0000256" key="3">
    <source>
        <dbReference type="ARBA" id="ARBA00022475"/>
    </source>
</evidence>
<keyword evidence="8" id="KW-0325">Glycoprotein</keyword>
<dbReference type="SUPFAM" id="SSF103473">
    <property type="entry name" value="MFS general substrate transporter"/>
    <property type="match status" value="1"/>
</dbReference>
<dbReference type="PROSITE" id="PS00217">
    <property type="entry name" value="SUGAR_TRANSPORT_2"/>
    <property type="match status" value="1"/>
</dbReference>
<sequence>MTIPKNFKIKIKRSYLVAASVNLMSVLAGVGYAWSSPCIPKLTGKVDPDSNPLPQSASVEQISWITSLHCLGAICGPLLTGIVAAKFGKKKTLLLFSIPQMISNILLIFANSVTLFYIARFLMGIGTGCVFSIVPMYVAEITETTHRGRTSMLMPLMITVTQDFVFVIGSYVTIATLAMISLVPSILFLIIFGIFIPESPYYFIKKNDLKEAHTILVKLRQNDDVNDELEDIVKSVNDSESQFSFGAFLKAKTVQKSFFISFCLMFFQQFNGINAIFAYQQSILDESNSPLPADKAVMIVALVSLVAIFLVSKLVDSFGRRILLISSYTGQLLSLLSLGLYFHLQNKNVNIDFLFWLPVTNIIGYMMSFKLGAGPISWTIAGEIFPSNYKFILNPLIAFIMNIMSFLVTFVFPRFWAKFSLEVSFWVFSVVVACALPFVIFMVPETKGKSFIEIQRKLEGITGPNFIK</sequence>
<organism evidence="11 12">
    <name type="scientific">Psylliodes chrysocephalus</name>
    <dbReference type="NCBI Taxonomy" id="3402493"/>
    <lineage>
        <taxon>Eukaryota</taxon>
        <taxon>Metazoa</taxon>
        <taxon>Ecdysozoa</taxon>
        <taxon>Arthropoda</taxon>
        <taxon>Hexapoda</taxon>
        <taxon>Insecta</taxon>
        <taxon>Pterygota</taxon>
        <taxon>Neoptera</taxon>
        <taxon>Endopterygota</taxon>
        <taxon>Coleoptera</taxon>
        <taxon>Polyphaga</taxon>
        <taxon>Cucujiformia</taxon>
        <taxon>Chrysomeloidea</taxon>
        <taxon>Chrysomelidae</taxon>
        <taxon>Galerucinae</taxon>
        <taxon>Alticini</taxon>
        <taxon>Psylliodes</taxon>
    </lineage>
</organism>
<proteinExistence type="predicted"/>
<feature type="transmembrane region" description="Helical" evidence="9">
    <location>
        <begin position="116"/>
        <end position="138"/>
    </location>
</feature>
<feature type="domain" description="Major facilitator superfamily (MFS) profile" evidence="10">
    <location>
        <begin position="17"/>
        <end position="447"/>
    </location>
</feature>
<dbReference type="PANTHER" id="PTHR48021">
    <property type="match status" value="1"/>
</dbReference>
<dbReference type="EMBL" id="OV651814">
    <property type="protein sequence ID" value="CAH1106292.1"/>
    <property type="molecule type" value="Genomic_DNA"/>
</dbReference>
<dbReference type="Proteomes" id="UP001153636">
    <property type="component" value="Chromosome 2"/>
</dbReference>
<protein>
    <recommendedName>
        <fullName evidence="10">Major facilitator superfamily (MFS) profile domain-containing protein</fullName>
    </recommendedName>
</protein>
<evidence type="ECO:0000256" key="4">
    <source>
        <dbReference type="ARBA" id="ARBA00022597"/>
    </source>
</evidence>
<dbReference type="FunFam" id="1.20.1250.20:FF:000218">
    <property type="entry name" value="facilitated trehalose transporter Tret1"/>
    <property type="match status" value="1"/>
</dbReference>
<keyword evidence="2" id="KW-0813">Transport</keyword>
<dbReference type="GO" id="GO:0005886">
    <property type="term" value="C:plasma membrane"/>
    <property type="evidence" value="ECO:0007669"/>
    <property type="project" value="UniProtKB-SubCell"/>
</dbReference>
<dbReference type="PANTHER" id="PTHR48021:SF47">
    <property type="entry name" value="GH17672P"/>
    <property type="match status" value="1"/>
</dbReference>
<evidence type="ECO:0000256" key="6">
    <source>
        <dbReference type="ARBA" id="ARBA00022989"/>
    </source>
</evidence>
<dbReference type="InterPro" id="IPR005829">
    <property type="entry name" value="Sugar_transporter_CS"/>
</dbReference>